<proteinExistence type="predicted"/>
<dbReference type="EMBL" id="CAJFDH010000001">
    <property type="protein sequence ID" value="CAD5206700.1"/>
    <property type="molecule type" value="Genomic_DNA"/>
</dbReference>
<organism evidence="1 2">
    <name type="scientific">Bursaphelenchus okinawaensis</name>
    <dbReference type="NCBI Taxonomy" id="465554"/>
    <lineage>
        <taxon>Eukaryota</taxon>
        <taxon>Metazoa</taxon>
        <taxon>Ecdysozoa</taxon>
        <taxon>Nematoda</taxon>
        <taxon>Chromadorea</taxon>
        <taxon>Rhabditida</taxon>
        <taxon>Tylenchina</taxon>
        <taxon>Tylenchomorpha</taxon>
        <taxon>Aphelenchoidea</taxon>
        <taxon>Aphelenchoididae</taxon>
        <taxon>Bursaphelenchus</taxon>
    </lineage>
</organism>
<keyword evidence="2" id="KW-1185">Reference proteome</keyword>
<protein>
    <submittedName>
        <fullName evidence="1">Uncharacterized protein</fullName>
    </submittedName>
</protein>
<evidence type="ECO:0000313" key="2">
    <source>
        <dbReference type="Proteomes" id="UP000614601"/>
    </source>
</evidence>
<dbReference type="Proteomes" id="UP000614601">
    <property type="component" value="Unassembled WGS sequence"/>
</dbReference>
<dbReference type="AlphaFoldDB" id="A0A811JTY7"/>
<comment type="caution">
    <text evidence="1">The sequence shown here is derived from an EMBL/GenBank/DDBJ whole genome shotgun (WGS) entry which is preliminary data.</text>
</comment>
<reference evidence="1" key="1">
    <citation type="submission" date="2020-09" db="EMBL/GenBank/DDBJ databases">
        <authorList>
            <person name="Kikuchi T."/>
        </authorList>
    </citation>
    <scope>NUCLEOTIDE SEQUENCE</scope>
    <source>
        <strain evidence="1">SH1</strain>
    </source>
</reference>
<evidence type="ECO:0000313" key="1">
    <source>
        <dbReference type="EMBL" id="CAD5206700.1"/>
    </source>
</evidence>
<name>A0A811JTY7_9BILA</name>
<sequence length="172" mass="20035">MDYDAAYLQIHGKTLAEEPTEEKEIHNTKSKTNHCVSLKPSSSFKLINIDLNYQSPKKVPRPSTSDVVNAIGESPCRSSRNKITDSVKKRLNVFLEPNTPEFWKRDLTKDEDVETEEVEIETSEFVLKKQGGTRKRHENKENFVKINMKCKKYISKKKTNNKKLFKRKFSRV</sequence>
<dbReference type="Proteomes" id="UP000783686">
    <property type="component" value="Unassembled WGS sequence"/>
</dbReference>
<accession>A0A811JTY7</accession>
<gene>
    <name evidence="1" type="ORF">BOKJ2_LOCUS1384</name>
</gene>
<dbReference type="EMBL" id="CAJFCW020000001">
    <property type="protein sequence ID" value="CAG9082827.1"/>
    <property type="molecule type" value="Genomic_DNA"/>
</dbReference>